<comment type="similarity">
    <text evidence="2">Belongs to the ISY1 family.</text>
</comment>
<dbReference type="SUPFAM" id="SSF140102">
    <property type="entry name" value="ISY1 domain-like"/>
    <property type="match status" value="1"/>
</dbReference>
<keyword evidence="5" id="KW-1185">Reference proteome</keyword>
<keyword evidence="3" id="KW-0539">Nucleus</keyword>
<organism evidence="4 5">
    <name type="scientific">Bonamia ostreae</name>
    <dbReference type="NCBI Taxonomy" id="126728"/>
    <lineage>
        <taxon>Eukaryota</taxon>
        <taxon>Sar</taxon>
        <taxon>Rhizaria</taxon>
        <taxon>Endomyxa</taxon>
        <taxon>Ascetosporea</taxon>
        <taxon>Haplosporida</taxon>
        <taxon>Bonamia</taxon>
    </lineage>
</organism>
<comment type="caution">
    <text evidence="4">The sequence shown here is derived from an EMBL/GenBank/DDBJ whole genome shotgun (WGS) entry which is preliminary data.</text>
</comment>
<feature type="non-terminal residue" evidence="4">
    <location>
        <position position="211"/>
    </location>
</feature>
<accession>A0ABV2AJW2</accession>
<evidence type="ECO:0000313" key="4">
    <source>
        <dbReference type="EMBL" id="MES1919764.1"/>
    </source>
</evidence>
<dbReference type="Gene3D" id="1.10.287.660">
    <property type="entry name" value="Helix hairpin bin"/>
    <property type="match status" value="1"/>
</dbReference>
<evidence type="ECO:0000313" key="5">
    <source>
        <dbReference type="Proteomes" id="UP001439008"/>
    </source>
</evidence>
<comment type="subcellular location">
    <subcellularLocation>
        <location evidence="1">Nucleus</location>
    </subcellularLocation>
</comment>
<reference evidence="4 5" key="1">
    <citation type="journal article" date="2024" name="BMC Biol.">
        <title>Comparative genomics of Ascetosporea gives new insight into the evolutionary basis for animal parasitism in Rhizaria.</title>
        <authorList>
            <person name="Hiltunen Thoren M."/>
            <person name="Onut-Brannstrom I."/>
            <person name="Alfjorden A."/>
            <person name="Peckova H."/>
            <person name="Swords F."/>
            <person name="Hooper C."/>
            <person name="Holzer A.S."/>
            <person name="Bass D."/>
            <person name="Burki F."/>
        </authorList>
    </citation>
    <scope>NUCLEOTIDE SEQUENCE [LARGE SCALE GENOMIC DNA]</scope>
    <source>
        <strain evidence="4">20-A016</strain>
    </source>
</reference>
<evidence type="ECO:0000256" key="2">
    <source>
        <dbReference type="ARBA" id="ARBA00007002"/>
    </source>
</evidence>
<gene>
    <name evidence="4" type="primary">B3GALTL</name>
    <name evidence="4" type="ORF">MHBO_001537</name>
</gene>
<dbReference type="InterPro" id="IPR037200">
    <property type="entry name" value="Isy1_sf"/>
</dbReference>
<dbReference type="InterPro" id="IPR029012">
    <property type="entry name" value="Helix_hairpin_bin_sf"/>
</dbReference>
<dbReference type="Pfam" id="PF06246">
    <property type="entry name" value="Isy1"/>
    <property type="match status" value="1"/>
</dbReference>
<sequence length="211" mass="24385">MMARFVRYKLKEEAGIGIRRPAIAADCKDINEAERWRADIIRDVSRLIADIQNVGLEEFEIRDLNDSINKKLRLKNHWEVQIVNLGGPDYRRLAVPLDKNCIVGDRGYKYFGVAKDLPGVREFLGHNKNHEKDTRPTRGELLKRVNIEYYGFGDEEDEDLAKEEKEATQILKAKRMKEWVETRKAKNLSTEVPKKPILASSGKGDQFKVFV</sequence>
<proteinExistence type="inferred from homology"/>
<protein>
    <submittedName>
        <fullName evidence="4">Fringe-like</fullName>
    </submittedName>
</protein>
<evidence type="ECO:0000256" key="3">
    <source>
        <dbReference type="ARBA" id="ARBA00023242"/>
    </source>
</evidence>
<name>A0ABV2AJW2_9EUKA</name>
<dbReference type="EMBL" id="JBDODL010000391">
    <property type="protein sequence ID" value="MES1919764.1"/>
    <property type="molecule type" value="Genomic_DNA"/>
</dbReference>
<dbReference type="PANTHER" id="PTHR13021">
    <property type="entry name" value="PRE-MRNA-SPLICING FACTOR ISY1"/>
    <property type="match status" value="1"/>
</dbReference>
<evidence type="ECO:0000256" key="1">
    <source>
        <dbReference type="ARBA" id="ARBA00004123"/>
    </source>
</evidence>
<dbReference type="InterPro" id="IPR009360">
    <property type="entry name" value="Isy1"/>
</dbReference>
<dbReference type="Proteomes" id="UP001439008">
    <property type="component" value="Unassembled WGS sequence"/>
</dbReference>